<dbReference type="EMBL" id="JAUSUX010000013">
    <property type="protein sequence ID" value="MDQ0286775.1"/>
    <property type="molecule type" value="Genomic_DNA"/>
</dbReference>
<evidence type="ECO:0000259" key="2">
    <source>
        <dbReference type="Pfam" id="PF13175"/>
    </source>
</evidence>
<dbReference type="PIRSF" id="PIRSF034888">
    <property type="entry name" value="P-loop_UCP034888"/>
    <property type="match status" value="1"/>
</dbReference>
<keyword evidence="5" id="KW-1185">Reference proteome</keyword>
<dbReference type="InterPro" id="IPR003959">
    <property type="entry name" value="ATPase_AAA_core"/>
</dbReference>
<accession>A0ABU0B229</accession>
<feature type="domain" description="ATPase AAA-type core" evidence="3">
    <location>
        <begin position="183"/>
        <end position="306"/>
    </location>
</feature>
<dbReference type="SUPFAM" id="SSF52540">
    <property type="entry name" value="P-loop containing nucleoside triphosphate hydrolases"/>
    <property type="match status" value="1"/>
</dbReference>
<dbReference type="InterPro" id="IPR051396">
    <property type="entry name" value="Bact_Antivir_Def_Nuclease"/>
</dbReference>
<dbReference type="Gene3D" id="3.40.50.300">
    <property type="entry name" value="P-loop containing nucleotide triphosphate hydrolases"/>
    <property type="match status" value="2"/>
</dbReference>
<dbReference type="RefSeq" id="WP_307402364.1">
    <property type="nucleotide sequence ID" value="NZ_JAUSUX010000013.1"/>
</dbReference>
<protein>
    <submittedName>
        <fullName evidence="4">ATPase</fullName>
    </submittedName>
</protein>
<feature type="domain" description="Endonuclease GajA/Old nuclease/RecF-like AAA" evidence="2">
    <location>
        <begin position="1"/>
        <end position="124"/>
    </location>
</feature>
<dbReference type="Pfam" id="PF13175">
    <property type="entry name" value="AAA_15"/>
    <property type="match status" value="1"/>
</dbReference>
<dbReference type="Pfam" id="PF12476">
    <property type="entry name" value="DUF3696"/>
    <property type="match status" value="1"/>
</dbReference>
<organism evidence="4 5">
    <name type="scientific">Desulfofundulus luciae</name>
    <dbReference type="NCBI Taxonomy" id="74702"/>
    <lineage>
        <taxon>Bacteria</taxon>
        <taxon>Bacillati</taxon>
        <taxon>Bacillota</taxon>
        <taxon>Clostridia</taxon>
        <taxon>Eubacteriales</taxon>
        <taxon>Peptococcaceae</taxon>
        <taxon>Desulfofundulus</taxon>
    </lineage>
</organism>
<dbReference type="InterPro" id="IPR022532">
    <property type="entry name" value="DUF3696"/>
</dbReference>
<evidence type="ECO:0000313" key="4">
    <source>
        <dbReference type="EMBL" id="MDQ0286775.1"/>
    </source>
</evidence>
<dbReference type="Proteomes" id="UP001225644">
    <property type="component" value="Unassembled WGS sequence"/>
</dbReference>
<evidence type="ECO:0000259" key="3">
    <source>
        <dbReference type="Pfam" id="PF13304"/>
    </source>
</evidence>
<dbReference type="InterPro" id="IPR027417">
    <property type="entry name" value="P-loop_NTPase"/>
</dbReference>
<gene>
    <name evidence="4" type="ORF">J2Z49_001892</name>
</gene>
<proteinExistence type="predicted"/>
<dbReference type="InterPro" id="IPR014592">
    <property type="entry name" value="P-loop_UCP034888"/>
</dbReference>
<feature type="domain" description="DUF3696" evidence="1">
    <location>
        <begin position="317"/>
        <end position="362"/>
    </location>
</feature>
<evidence type="ECO:0000259" key="1">
    <source>
        <dbReference type="Pfam" id="PF12476"/>
    </source>
</evidence>
<dbReference type="InterPro" id="IPR041685">
    <property type="entry name" value="AAA_GajA/Old/RecF-like"/>
</dbReference>
<evidence type="ECO:0000313" key="5">
    <source>
        <dbReference type="Proteomes" id="UP001225644"/>
    </source>
</evidence>
<reference evidence="4 5" key="1">
    <citation type="submission" date="2023-07" db="EMBL/GenBank/DDBJ databases">
        <title>Genomic Encyclopedia of Type Strains, Phase IV (KMG-IV): sequencing the most valuable type-strain genomes for metagenomic binning, comparative biology and taxonomic classification.</title>
        <authorList>
            <person name="Goeker M."/>
        </authorList>
    </citation>
    <scope>NUCLEOTIDE SEQUENCE [LARGE SCALE GENOMIC DNA]</scope>
    <source>
        <strain evidence="4 5">DSM 12396</strain>
    </source>
</reference>
<sequence length="363" mass="40857">MIAYIRLQRFKCFLDQTVQFAPLSILCGTNNTGKSTVIQALLFLRQSAMTSNFAKPDLPLNGSLVHMGTARDLFCQWAEEDNIQISIAFSDLLGRVFTCKLAYCREEPDALSMKLMESPSDLPSNTLFADRFFYLGAERMGPQLVYPVSEDSLEAMHVGIRGEYTAHCLHQFGNKKIKLPQLKHSPEDRSIELLFQVEEWLKDMLPGGIMINPARITQADILQVSFRDSERNTDYLRPTSIGFGISYCLPIIVAGLMAEKGNLLIVENPEAHLHPHAQSRMGIFLSKLAAAGVQVILETHSDHLLNGVRIAVKKGYINEKYVSINFFERDYNIVRPAIDADGRIDIWPDGFFDQAEKDLGELI</sequence>
<dbReference type="PANTHER" id="PTHR43581">
    <property type="entry name" value="ATP/GTP PHOSPHATASE"/>
    <property type="match status" value="1"/>
</dbReference>
<dbReference type="Pfam" id="PF13304">
    <property type="entry name" value="AAA_21"/>
    <property type="match status" value="1"/>
</dbReference>
<name>A0ABU0B229_9FIRM</name>
<comment type="caution">
    <text evidence="4">The sequence shown here is derived from an EMBL/GenBank/DDBJ whole genome shotgun (WGS) entry which is preliminary data.</text>
</comment>
<dbReference type="PANTHER" id="PTHR43581:SF2">
    <property type="entry name" value="EXCINUCLEASE ATPASE SUBUNIT"/>
    <property type="match status" value="1"/>
</dbReference>